<keyword evidence="4" id="KW-0067">ATP-binding</keyword>
<dbReference type="EMBL" id="CP001825">
    <property type="protein sequence ID" value="ACZ41403.1"/>
    <property type="molecule type" value="Genomic_DNA"/>
</dbReference>
<dbReference type="GO" id="GO:0005524">
    <property type="term" value="F:ATP binding"/>
    <property type="evidence" value="ECO:0007669"/>
    <property type="project" value="UniProtKB-KW"/>
</dbReference>
<dbReference type="Gene3D" id="3.40.50.300">
    <property type="entry name" value="P-loop containing nucleotide triphosphate hydrolases"/>
    <property type="match status" value="1"/>
</dbReference>
<dbReference type="KEGG" id="ttr:Tter_0482"/>
<evidence type="ECO:0000313" key="6">
    <source>
        <dbReference type="EMBL" id="ACZ41403.1"/>
    </source>
</evidence>
<dbReference type="Pfam" id="PF00005">
    <property type="entry name" value="ABC_tran"/>
    <property type="match status" value="1"/>
</dbReference>
<keyword evidence="2" id="KW-0813">Transport</keyword>
<comment type="similarity">
    <text evidence="1">Belongs to the ABC transporter superfamily.</text>
</comment>
<evidence type="ECO:0000256" key="3">
    <source>
        <dbReference type="ARBA" id="ARBA00022741"/>
    </source>
</evidence>
<dbReference type="Proteomes" id="UP000000323">
    <property type="component" value="Chromosome 1"/>
</dbReference>
<gene>
    <name evidence="6" type="ordered locus">Tter_0482</name>
</gene>
<dbReference type="InterPro" id="IPR003439">
    <property type="entry name" value="ABC_transporter-like_ATP-bd"/>
</dbReference>
<feature type="domain" description="ABC transporter" evidence="5">
    <location>
        <begin position="3"/>
        <end position="235"/>
    </location>
</feature>
<dbReference type="GO" id="GO:0016887">
    <property type="term" value="F:ATP hydrolysis activity"/>
    <property type="evidence" value="ECO:0007669"/>
    <property type="project" value="InterPro"/>
</dbReference>
<sequence>MSISFRGITFRYWRSASPVLDEFSWDVPMGRTVLLGPNGAGKTTLLSIGADLLRPKRGQVLLGNLNPRRRTQRGQYRRAVGWMPQQIRAVPGLTAREQVAYAGWLKGLSRSGAWESAAQALDRVGLRNLMDRKASELSGGQLRRVGLAQVLVHSPSVMLLDEPSVGLDPAQRARFREILYELPPDIPVVVSTHQVDDLSELFNTVVVLESGKLRFTGTVEDFMSLAPSNLDGRNAEIAYSKVINGEY</sequence>
<dbReference type="STRING" id="525904.Tter_0482"/>
<proteinExistence type="inferred from homology"/>
<keyword evidence="3" id="KW-0547">Nucleotide-binding</keyword>
<name>D1CEP7_THET1</name>
<dbReference type="OrthoDB" id="9804819at2"/>
<dbReference type="SMART" id="SM00382">
    <property type="entry name" value="AAA"/>
    <property type="match status" value="1"/>
</dbReference>
<dbReference type="InterPro" id="IPR027417">
    <property type="entry name" value="P-loop_NTPase"/>
</dbReference>
<evidence type="ECO:0000313" key="7">
    <source>
        <dbReference type="Proteomes" id="UP000000323"/>
    </source>
</evidence>
<protein>
    <submittedName>
        <fullName evidence="6">ABC transporter related protein</fullName>
    </submittedName>
</protein>
<dbReference type="PROSITE" id="PS50893">
    <property type="entry name" value="ABC_TRANSPORTER_2"/>
    <property type="match status" value="1"/>
</dbReference>
<dbReference type="HOGENOM" id="CLU_000604_1_2_0"/>
<evidence type="ECO:0000256" key="1">
    <source>
        <dbReference type="ARBA" id="ARBA00005417"/>
    </source>
</evidence>
<evidence type="ECO:0000259" key="5">
    <source>
        <dbReference type="PROSITE" id="PS50893"/>
    </source>
</evidence>
<reference evidence="7" key="1">
    <citation type="journal article" date="2010" name="Stand. Genomic Sci.">
        <title>Complete genome sequence of 'Thermobaculum terrenum' type strain (YNP1).</title>
        <authorList>
            <person name="Kiss H."/>
            <person name="Cleland D."/>
            <person name="Lapidus A."/>
            <person name="Lucas S."/>
            <person name="Glavina Del Rio T."/>
            <person name="Nolan M."/>
            <person name="Tice H."/>
            <person name="Han C."/>
            <person name="Goodwin L."/>
            <person name="Pitluck S."/>
            <person name="Liolios K."/>
            <person name="Ivanova N."/>
            <person name="Mavromatis K."/>
            <person name="Ovchinnikova G."/>
            <person name="Pati A."/>
            <person name="Chen A."/>
            <person name="Palaniappan K."/>
            <person name="Land M."/>
            <person name="Hauser L."/>
            <person name="Chang Y."/>
            <person name="Jeffries C."/>
            <person name="Lu M."/>
            <person name="Brettin T."/>
            <person name="Detter J."/>
            <person name="Goker M."/>
            <person name="Tindall B."/>
            <person name="Beck B."/>
            <person name="McDermott T."/>
            <person name="Woyke T."/>
            <person name="Bristow J."/>
            <person name="Eisen J."/>
            <person name="Markowitz V."/>
            <person name="Hugenholtz P."/>
            <person name="Kyrpides N."/>
            <person name="Klenk H."/>
            <person name="Cheng J."/>
        </authorList>
    </citation>
    <scope>NUCLEOTIDE SEQUENCE [LARGE SCALE GENOMIC DNA]</scope>
    <source>
        <strain evidence="7">ATCC BAA-798 / YNP1</strain>
    </source>
</reference>
<evidence type="ECO:0000256" key="4">
    <source>
        <dbReference type="ARBA" id="ARBA00022840"/>
    </source>
</evidence>
<dbReference type="InterPro" id="IPR017871">
    <property type="entry name" value="ABC_transporter-like_CS"/>
</dbReference>
<dbReference type="AlphaFoldDB" id="D1CEP7"/>
<dbReference type="SUPFAM" id="SSF52540">
    <property type="entry name" value="P-loop containing nucleoside triphosphate hydrolases"/>
    <property type="match status" value="1"/>
</dbReference>
<dbReference type="PROSITE" id="PS00211">
    <property type="entry name" value="ABC_TRANSPORTER_1"/>
    <property type="match status" value="1"/>
</dbReference>
<evidence type="ECO:0000256" key="2">
    <source>
        <dbReference type="ARBA" id="ARBA00022448"/>
    </source>
</evidence>
<dbReference type="PANTHER" id="PTHR43335">
    <property type="entry name" value="ABC TRANSPORTER, ATP-BINDING PROTEIN"/>
    <property type="match status" value="1"/>
</dbReference>
<keyword evidence="7" id="KW-1185">Reference proteome</keyword>
<organism evidence="6 7">
    <name type="scientific">Thermobaculum terrenum (strain ATCC BAA-798 / CCMEE 7001 / YNP1)</name>
    <dbReference type="NCBI Taxonomy" id="525904"/>
    <lineage>
        <taxon>Bacteria</taxon>
        <taxon>Bacillati</taxon>
        <taxon>Chloroflexota</taxon>
        <taxon>Chloroflexia</taxon>
        <taxon>Candidatus Thermobaculales</taxon>
        <taxon>Candidatus Thermobaculaceae</taxon>
        <taxon>Thermobaculum</taxon>
    </lineage>
</organism>
<accession>D1CEP7</accession>
<dbReference type="eggNOG" id="COG1131">
    <property type="taxonomic scope" value="Bacteria"/>
</dbReference>
<dbReference type="PANTHER" id="PTHR43335:SF2">
    <property type="entry name" value="ABC TRANSPORTER, ATP-BINDING PROTEIN"/>
    <property type="match status" value="1"/>
</dbReference>
<dbReference type="RefSeq" id="WP_012874438.1">
    <property type="nucleotide sequence ID" value="NC_013525.1"/>
</dbReference>
<dbReference type="InterPro" id="IPR003593">
    <property type="entry name" value="AAA+_ATPase"/>
</dbReference>